<keyword evidence="3" id="KW-1185">Reference proteome</keyword>
<dbReference type="Gene3D" id="1.10.10.690">
    <property type="entry name" value="YidB-like"/>
    <property type="match status" value="1"/>
</dbReference>
<comment type="caution">
    <text evidence="2">The sequence shown here is derived from an EMBL/GenBank/DDBJ whole genome shotgun (WGS) entry which is preliminary data.</text>
</comment>
<sequence length="146" mass="14929">MLGSVTTIFGGLGARLEQALDAKGADGLALAAAKFFPGGLPALMDGLRAGGHGRAVDSWIGRGANDAVPAEAFARLLSPAVAEAFARDLGLRPERVPVALAQFLPAAVDRESPDGELRPQPQFSTQAMPGRPDTTGATRAAKIAAE</sequence>
<reference evidence="2" key="2">
    <citation type="submission" date="2021-08" db="EMBL/GenBank/DDBJ databases">
        <authorList>
            <person name="Tani A."/>
            <person name="Ola A."/>
            <person name="Ogura Y."/>
            <person name="Katsura K."/>
            <person name="Hayashi T."/>
        </authorList>
    </citation>
    <scope>NUCLEOTIDE SEQUENCE</scope>
    <source>
        <strain evidence="2">NBRC 103626</strain>
    </source>
</reference>
<name>A0AA37HR01_9HYPH</name>
<proteinExistence type="predicted"/>
<dbReference type="Pfam" id="PF20159">
    <property type="entry name" value="YidB"/>
    <property type="match status" value="1"/>
</dbReference>
<dbReference type="InterPro" id="IPR045372">
    <property type="entry name" value="YidB"/>
</dbReference>
<dbReference type="EMBL" id="BPQM01000086">
    <property type="protein sequence ID" value="GJD80213.1"/>
    <property type="molecule type" value="Genomic_DNA"/>
</dbReference>
<reference evidence="2" key="1">
    <citation type="journal article" date="2016" name="Front. Microbiol.">
        <title>Genome Sequence of the Piezophilic, Mesophilic Sulfate-Reducing Bacterium Desulfovibrio indicus J2T.</title>
        <authorList>
            <person name="Cao J."/>
            <person name="Maignien L."/>
            <person name="Shao Z."/>
            <person name="Alain K."/>
            <person name="Jebbar M."/>
        </authorList>
    </citation>
    <scope>NUCLEOTIDE SEQUENCE</scope>
    <source>
        <strain evidence="2">NBRC 103626</strain>
    </source>
</reference>
<gene>
    <name evidence="2" type="ORF">NBEOAGPD_3454</name>
</gene>
<evidence type="ECO:0000256" key="1">
    <source>
        <dbReference type="SAM" id="MobiDB-lite"/>
    </source>
</evidence>
<protein>
    <recommendedName>
        <fullName evidence="4">DUF937 domain-containing protein</fullName>
    </recommendedName>
</protein>
<organism evidence="2 3">
    <name type="scientific">Methylobacterium gregans</name>
    <dbReference type="NCBI Taxonomy" id="374424"/>
    <lineage>
        <taxon>Bacteria</taxon>
        <taxon>Pseudomonadati</taxon>
        <taxon>Pseudomonadota</taxon>
        <taxon>Alphaproteobacteria</taxon>
        <taxon>Hyphomicrobiales</taxon>
        <taxon>Methylobacteriaceae</taxon>
        <taxon>Methylobacterium</taxon>
    </lineage>
</organism>
<evidence type="ECO:0008006" key="4">
    <source>
        <dbReference type="Google" id="ProtNLM"/>
    </source>
</evidence>
<dbReference type="Proteomes" id="UP001055108">
    <property type="component" value="Unassembled WGS sequence"/>
</dbReference>
<dbReference type="AlphaFoldDB" id="A0AA37HR01"/>
<dbReference type="InterPro" id="IPR027405">
    <property type="entry name" value="YidB-like"/>
</dbReference>
<dbReference type="SUPFAM" id="SSF140804">
    <property type="entry name" value="YidB-like"/>
    <property type="match status" value="1"/>
</dbReference>
<evidence type="ECO:0000313" key="3">
    <source>
        <dbReference type="Proteomes" id="UP001055108"/>
    </source>
</evidence>
<evidence type="ECO:0000313" key="2">
    <source>
        <dbReference type="EMBL" id="GJD80213.1"/>
    </source>
</evidence>
<feature type="region of interest" description="Disordered" evidence="1">
    <location>
        <begin position="109"/>
        <end position="146"/>
    </location>
</feature>
<accession>A0AA37HR01</accession>